<dbReference type="EMBL" id="HBJA01105170">
    <property type="protein sequence ID" value="CAE0825058.1"/>
    <property type="molecule type" value="Transcribed_RNA"/>
</dbReference>
<protein>
    <submittedName>
        <fullName evidence="2">Uncharacterized protein</fullName>
    </submittedName>
</protein>
<feature type="compositionally biased region" description="Polar residues" evidence="1">
    <location>
        <begin position="63"/>
        <end position="74"/>
    </location>
</feature>
<reference evidence="2" key="1">
    <citation type="submission" date="2021-01" db="EMBL/GenBank/DDBJ databases">
        <authorList>
            <person name="Corre E."/>
            <person name="Pelletier E."/>
            <person name="Niang G."/>
            <person name="Scheremetjew M."/>
            <person name="Finn R."/>
            <person name="Kale V."/>
            <person name="Holt S."/>
            <person name="Cochrane G."/>
            <person name="Meng A."/>
            <person name="Brown T."/>
            <person name="Cohen L."/>
        </authorList>
    </citation>
    <scope>NUCLEOTIDE SEQUENCE</scope>
    <source>
        <strain evidence="2">CCMP1594</strain>
    </source>
</reference>
<feature type="region of interest" description="Disordered" evidence="1">
    <location>
        <begin position="42"/>
        <end position="84"/>
    </location>
</feature>
<accession>A0A7S4G4J0</accession>
<evidence type="ECO:0000256" key="1">
    <source>
        <dbReference type="SAM" id="MobiDB-lite"/>
    </source>
</evidence>
<sequence length="331" mass="37163">MTTVSSKHSRRDMGEPPMSVYKGSTLVDDMEVIRKLCLPGRQNPELRNASHLSVGIGDRGPVKTTNQLDFTNPGPSEESKGLREARSQYMRDKHFDLGYNEDPLQSESRSRFVPHGQPREKKIFNIGAPHNKNASSLFVSDPDKTKWSDDLDSGYRADYTTPGNARDPFNKAIANDHRSNHFDFGSDPPDMESHAKRCYKAPPPGFKRQQPAKSAASGVEFGSKDFPWSKDVNSTNRADYAKPFVADEDALTSFVKHGPPIKFGDDKREMLTEHRSAYKKNEFLDCSSLTDQQLKLLGVTREQIIPRKVPLPFLSSQVFRNALGQDFADAE</sequence>
<gene>
    <name evidence="2" type="ORF">EGYM00163_LOCUS36301</name>
</gene>
<name>A0A7S4G4J0_9EUGL</name>
<evidence type="ECO:0000313" key="2">
    <source>
        <dbReference type="EMBL" id="CAE0825058.1"/>
    </source>
</evidence>
<dbReference type="AlphaFoldDB" id="A0A7S4G4J0"/>
<proteinExistence type="predicted"/>
<feature type="region of interest" description="Disordered" evidence="1">
    <location>
        <begin position="1"/>
        <end position="22"/>
    </location>
</feature>
<organism evidence="2">
    <name type="scientific">Eutreptiella gymnastica</name>
    <dbReference type="NCBI Taxonomy" id="73025"/>
    <lineage>
        <taxon>Eukaryota</taxon>
        <taxon>Discoba</taxon>
        <taxon>Euglenozoa</taxon>
        <taxon>Euglenida</taxon>
        <taxon>Spirocuta</taxon>
        <taxon>Euglenophyceae</taxon>
        <taxon>Eutreptiales</taxon>
        <taxon>Eutreptiaceae</taxon>
        <taxon>Eutreptiella</taxon>
    </lineage>
</organism>